<evidence type="ECO:0000313" key="2">
    <source>
        <dbReference type="Proteomes" id="UP000002429"/>
    </source>
</evidence>
<dbReference type="Proteomes" id="UP000002429">
    <property type="component" value="Chromosome"/>
</dbReference>
<dbReference type="KEGG" id="rme:Rmet_6555"/>
<dbReference type="AlphaFoldDB" id="D3DXZ1"/>
<keyword evidence="2" id="KW-1185">Reference proteome</keyword>
<dbReference type="EMBL" id="CP000352">
    <property type="protein sequence ID" value="ADC45161.1"/>
    <property type="molecule type" value="Genomic_DNA"/>
</dbReference>
<evidence type="ECO:0000313" key="1">
    <source>
        <dbReference type="EMBL" id="ADC45161.1"/>
    </source>
</evidence>
<organism evidence="1 2">
    <name type="scientific">Cupriavidus metallidurans (strain ATCC 43123 / DSM 2839 / NBRC 102507 / CH34)</name>
    <name type="common">Ralstonia metallidurans</name>
    <dbReference type="NCBI Taxonomy" id="266264"/>
    <lineage>
        <taxon>Bacteria</taxon>
        <taxon>Pseudomonadati</taxon>
        <taxon>Pseudomonadota</taxon>
        <taxon>Betaproteobacteria</taxon>
        <taxon>Burkholderiales</taxon>
        <taxon>Burkholderiaceae</taxon>
        <taxon>Cupriavidus</taxon>
    </lineage>
</organism>
<protein>
    <submittedName>
        <fullName evidence="1">Uncharacterized protein</fullName>
    </submittedName>
</protein>
<sequence length="80" mass="8897">MHVVCRNRYAVECGKIFFDVGVPNRGSAISGTAFCFCVDLYTKSFQFRIESYSTFGCHICGGSGVLNFYAMMVYDPLLQG</sequence>
<dbReference type="STRING" id="266264.Rmet_6555"/>
<proteinExistence type="predicted"/>
<accession>D3DXZ1</accession>
<dbReference type="HOGENOM" id="CLU_2587192_0_0_4"/>
<gene>
    <name evidence="1" type="ordered locus">Rmet_6555</name>
</gene>
<reference evidence="2" key="1">
    <citation type="journal article" date="2010" name="PLoS ONE">
        <title>The complete genome sequence of Cupriavidus metallidurans strain CH34, a master survivalist in harsh and anthropogenic environments.</title>
        <authorList>
            <person name="Janssen P.J."/>
            <person name="Van Houdt R."/>
            <person name="Moors H."/>
            <person name="Monsieurs P."/>
            <person name="Morin N."/>
            <person name="Michaux A."/>
            <person name="Benotmane M.A."/>
            <person name="Leys N."/>
            <person name="Vallaeys T."/>
            <person name="Lapidus A."/>
            <person name="Monchy S."/>
            <person name="Medigue C."/>
            <person name="Taghavi S."/>
            <person name="McCorkle S."/>
            <person name="Dunn J."/>
            <person name="van der Lelie D."/>
            <person name="Mergeay M."/>
        </authorList>
    </citation>
    <scope>NUCLEOTIDE SEQUENCE [LARGE SCALE GENOMIC DNA]</scope>
    <source>
        <strain evidence="2">ATCC 43123 / DSM 2839 / NBRC 102507 / CH34</strain>
    </source>
</reference>
<name>D3DXZ1_CUPMC</name>